<feature type="compositionally biased region" description="Polar residues" evidence="1">
    <location>
        <begin position="127"/>
        <end position="137"/>
    </location>
</feature>
<evidence type="ECO:0000313" key="2">
    <source>
        <dbReference type="EMBL" id="KAK2099189.1"/>
    </source>
</evidence>
<feature type="compositionally biased region" description="Basic residues" evidence="1">
    <location>
        <begin position="1"/>
        <end position="10"/>
    </location>
</feature>
<name>A0ABQ9UQW2_SAGOE</name>
<organism evidence="2 3">
    <name type="scientific">Saguinus oedipus</name>
    <name type="common">Cotton-top tamarin</name>
    <name type="synonym">Oedipomidas oedipus</name>
    <dbReference type="NCBI Taxonomy" id="9490"/>
    <lineage>
        <taxon>Eukaryota</taxon>
        <taxon>Metazoa</taxon>
        <taxon>Chordata</taxon>
        <taxon>Craniata</taxon>
        <taxon>Vertebrata</taxon>
        <taxon>Euteleostomi</taxon>
        <taxon>Mammalia</taxon>
        <taxon>Eutheria</taxon>
        <taxon>Euarchontoglires</taxon>
        <taxon>Primates</taxon>
        <taxon>Haplorrhini</taxon>
        <taxon>Platyrrhini</taxon>
        <taxon>Cebidae</taxon>
        <taxon>Callitrichinae</taxon>
        <taxon>Saguinus</taxon>
    </lineage>
</organism>
<dbReference type="Proteomes" id="UP001266305">
    <property type="component" value="Unassembled WGS sequence"/>
</dbReference>
<sequence length="146" mass="16112">MKSTGHRPGPHRSSTEQGLEVNRQSEAQQRHLKCPLKINTEGSKDFNFEQSQTVLFANGHITPSTGEWFASVTCTASPKDTTYSVQEPVEGSWAEELALMGEQPPQAIPAATLRLGKSNDLDFSDWQATSWGTSSPWLGNDRDHVK</sequence>
<gene>
    <name evidence="2" type="ORF">P7K49_024640</name>
</gene>
<dbReference type="EMBL" id="JASSZA010000011">
    <property type="protein sequence ID" value="KAK2099189.1"/>
    <property type="molecule type" value="Genomic_DNA"/>
</dbReference>
<feature type="region of interest" description="Disordered" evidence="1">
    <location>
        <begin position="1"/>
        <end position="31"/>
    </location>
</feature>
<keyword evidence="3" id="KW-1185">Reference proteome</keyword>
<proteinExistence type="predicted"/>
<protein>
    <submittedName>
        <fullName evidence="2">Uncharacterized protein</fullName>
    </submittedName>
</protein>
<feature type="region of interest" description="Disordered" evidence="1">
    <location>
        <begin position="127"/>
        <end position="146"/>
    </location>
</feature>
<comment type="caution">
    <text evidence="2">The sequence shown here is derived from an EMBL/GenBank/DDBJ whole genome shotgun (WGS) entry which is preliminary data.</text>
</comment>
<evidence type="ECO:0000313" key="3">
    <source>
        <dbReference type="Proteomes" id="UP001266305"/>
    </source>
</evidence>
<accession>A0ABQ9UQW2</accession>
<evidence type="ECO:0000256" key="1">
    <source>
        <dbReference type="SAM" id="MobiDB-lite"/>
    </source>
</evidence>
<reference evidence="2 3" key="1">
    <citation type="submission" date="2023-05" db="EMBL/GenBank/DDBJ databases">
        <title>B98-5 Cell Line De Novo Hybrid Assembly: An Optical Mapping Approach.</title>
        <authorList>
            <person name="Kananen K."/>
            <person name="Auerbach J.A."/>
            <person name="Kautto E."/>
            <person name="Blachly J.S."/>
        </authorList>
    </citation>
    <scope>NUCLEOTIDE SEQUENCE [LARGE SCALE GENOMIC DNA]</scope>
    <source>
        <strain evidence="2">B95-8</strain>
        <tissue evidence="2">Cell line</tissue>
    </source>
</reference>